<keyword evidence="2" id="KW-1185">Reference proteome</keyword>
<protein>
    <submittedName>
        <fullName evidence="1">Uncharacterized protein</fullName>
    </submittedName>
</protein>
<name>L9WIN7_9EURY</name>
<proteinExistence type="predicted"/>
<gene>
    <name evidence="1" type="ORF">C493_20856</name>
</gene>
<comment type="caution">
    <text evidence="1">The sequence shown here is derived from an EMBL/GenBank/DDBJ whole genome shotgun (WGS) entry which is preliminary data.</text>
</comment>
<organism evidence="1 2">
    <name type="scientific">Natronolimnohabitans innermongolicus JCM 12255</name>
    <dbReference type="NCBI Taxonomy" id="1227499"/>
    <lineage>
        <taxon>Archaea</taxon>
        <taxon>Methanobacteriati</taxon>
        <taxon>Methanobacteriota</taxon>
        <taxon>Stenosarchaea group</taxon>
        <taxon>Halobacteria</taxon>
        <taxon>Halobacteriales</taxon>
        <taxon>Natrialbaceae</taxon>
        <taxon>Natronolimnohabitans</taxon>
    </lineage>
</organism>
<evidence type="ECO:0000313" key="1">
    <source>
        <dbReference type="EMBL" id="ELY49360.1"/>
    </source>
</evidence>
<evidence type="ECO:0000313" key="2">
    <source>
        <dbReference type="Proteomes" id="UP000011602"/>
    </source>
</evidence>
<dbReference type="Proteomes" id="UP000011602">
    <property type="component" value="Unassembled WGS sequence"/>
</dbReference>
<dbReference type="RefSeq" id="WP_007261423.1">
    <property type="nucleotide sequence ID" value="NZ_AOHZ01000096.1"/>
</dbReference>
<dbReference type="AlphaFoldDB" id="L9WIN7"/>
<sequence>MPCQLLCDGCDLDRECSDWLEANRQASDHEAEYADHWVMIRDLQRA</sequence>
<dbReference type="EMBL" id="AOHZ01000096">
    <property type="protein sequence ID" value="ELY49360.1"/>
    <property type="molecule type" value="Genomic_DNA"/>
</dbReference>
<accession>L9WIN7</accession>
<reference evidence="1 2" key="1">
    <citation type="journal article" date="2014" name="PLoS Genet.">
        <title>Phylogenetically driven sequencing of extremely halophilic archaea reveals strategies for static and dynamic osmo-response.</title>
        <authorList>
            <person name="Becker E.A."/>
            <person name="Seitzer P.M."/>
            <person name="Tritt A."/>
            <person name="Larsen D."/>
            <person name="Krusor M."/>
            <person name="Yao A.I."/>
            <person name="Wu D."/>
            <person name="Madern D."/>
            <person name="Eisen J.A."/>
            <person name="Darling A.E."/>
            <person name="Facciotti M.T."/>
        </authorList>
    </citation>
    <scope>NUCLEOTIDE SEQUENCE [LARGE SCALE GENOMIC DNA]</scope>
    <source>
        <strain evidence="1 2">JCM 12255</strain>
    </source>
</reference>
<dbReference type="OrthoDB" id="154641at2157"/>
<dbReference type="eggNOG" id="arCOG10755">
    <property type="taxonomic scope" value="Archaea"/>
</dbReference>